<dbReference type="AlphaFoldDB" id="A0AA39V427"/>
<dbReference type="GO" id="GO:0005886">
    <property type="term" value="C:plasma membrane"/>
    <property type="evidence" value="ECO:0007669"/>
    <property type="project" value="UniProtKB-ARBA"/>
</dbReference>
<keyword evidence="5 9" id="KW-1133">Transmembrane helix</keyword>
<dbReference type="FunFam" id="1.20.1250.20:FF:000085">
    <property type="entry name" value="MFS peptide transporter Ptr2"/>
    <property type="match status" value="1"/>
</dbReference>
<comment type="similarity">
    <text evidence="2 7">Belongs to the major facilitator superfamily. Proton-dependent oligopeptide transporter (POT/PTR) (TC 2.A.17) family.</text>
</comment>
<dbReference type="InterPro" id="IPR000109">
    <property type="entry name" value="POT_fam"/>
</dbReference>
<evidence type="ECO:0000313" key="10">
    <source>
        <dbReference type="EMBL" id="KAK0515323.1"/>
    </source>
</evidence>
<evidence type="ECO:0000256" key="9">
    <source>
        <dbReference type="SAM" id="Phobius"/>
    </source>
</evidence>
<evidence type="ECO:0000256" key="6">
    <source>
        <dbReference type="ARBA" id="ARBA00023136"/>
    </source>
</evidence>
<keyword evidence="3 7" id="KW-0813">Transport</keyword>
<feature type="transmembrane region" description="Helical" evidence="9">
    <location>
        <begin position="254"/>
        <end position="273"/>
    </location>
</feature>
<feature type="region of interest" description="Disordered" evidence="8">
    <location>
        <begin position="1"/>
        <end position="56"/>
    </location>
</feature>
<dbReference type="InterPro" id="IPR036259">
    <property type="entry name" value="MFS_trans_sf"/>
</dbReference>
<dbReference type="Proteomes" id="UP001166286">
    <property type="component" value="Unassembled WGS sequence"/>
</dbReference>
<name>A0AA39V427_9LECA</name>
<evidence type="ECO:0000256" key="2">
    <source>
        <dbReference type="ARBA" id="ARBA00005982"/>
    </source>
</evidence>
<feature type="transmembrane region" description="Helical" evidence="9">
    <location>
        <begin position="505"/>
        <end position="525"/>
    </location>
</feature>
<feature type="compositionally biased region" description="Basic and acidic residues" evidence="8">
    <location>
        <begin position="1"/>
        <end position="25"/>
    </location>
</feature>
<keyword evidence="11" id="KW-1185">Reference proteome</keyword>
<dbReference type="Pfam" id="PF00854">
    <property type="entry name" value="PTR2"/>
    <property type="match status" value="2"/>
</dbReference>
<proteinExistence type="inferred from homology"/>
<protein>
    <submittedName>
        <fullName evidence="10">Uncharacterized protein</fullName>
    </submittedName>
</protein>
<dbReference type="PROSITE" id="PS01022">
    <property type="entry name" value="PTR2_1"/>
    <property type="match status" value="1"/>
</dbReference>
<evidence type="ECO:0000256" key="8">
    <source>
        <dbReference type="SAM" id="MobiDB-lite"/>
    </source>
</evidence>
<organism evidence="10 11">
    <name type="scientific">Cladonia borealis</name>
    <dbReference type="NCBI Taxonomy" id="184061"/>
    <lineage>
        <taxon>Eukaryota</taxon>
        <taxon>Fungi</taxon>
        <taxon>Dikarya</taxon>
        <taxon>Ascomycota</taxon>
        <taxon>Pezizomycotina</taxon>
        <taxon>Lecanoromycetes</taxon>
        <taxon>OSLEUM clade</taxon>
        <taxon>Lecanoromycetidae</taxon>
        <taxon>Lecanorales</taxon>
        <taxon>Lecanorineae</taxon>
        <taxon>Cladoniaceae</taxon>
        <taxon>Cladonia</taxon>
    </lineage>
</organism>
<dbReference type="InterPro" id="IPR018456">
    <property type="entry name" value="PTR2_symporter_CS"/>
</dbReference>
<comment type="caution">
    <text evidence="10">The sequence shown here is derived from an EMBL/GenBank/DDBJ whole genome shotgun (WGS) entry which is preliminary data.</text>
</comment>
<dbReference type="GO" id="GO:0071916">
    <property type="term" value="F:dipeptide transmembrane transporter activity"/>
    <property type="evidence" value="ECO:0007669"/>
    <property type="project" value="UniProtKB-ARBA"/>
</dbReference>
<feature type="transmembrane region" description="Helical" evidence="9">
    <location>
        <begin position="562"/>
        <end position="582"/>
    </location>
</feature>
<feature type="transmembrane region" description="Helical" evidence="9">
    <location>
        <begin position="621"/>
        <end position="642"/>
    </location>
</feature>
<comment type="subcellular location">
    <subcellularLocation>
        <location evidence="1 7">Membrane</location>
        <topology evidence="1 7">Multi-pass membrane protein</topology>
    </subcellularLocation>
</comment>
<sequence length="704" mass="77303">MQDKNPQDRSSLDARDDNGLDKEDAGAQEEFLEDGPNYHDNDASTGLLPIGEQDRPYMAGKSPSRWFASWRRAIFGTLTSSSFVYTPIEMNDRSVGPAEFLGHEVQPRKMSMQDAAGGSDIGGAEVETTSAKPIAIMEKEEAGAESLSFTSFEGDEPTEEERRTLRKVADKLPWSAFLVAMVELCERFTYYGLSGPFQNYIQNSYHDPSGLPGAIGLGETGATGLTDFFQFWCYVTPILGAIVSDQYLGKYNTIMYSAFIYTAGVLILFATSLPTAIEHGAALGGLIASMIIIGIGTGGIKSNVSPLIAEQYRGTKQTIRVEKSGERVIVDPAVTIQRIYMIFYLCINLGSLSSIATTEMEQRTGFWSAYLLCFCMFIVGIAILLAGKKSAMWIGLKNKGNMEAAKPSYQDEYGRKDKTPWNDLFIDEIKRALVACRVFLFYPIYWVVYSQMLNNFISQAGVMQLHGIPNDIMQNIDPLTIMFFIPIMDRLVYPLLRKVGIPFRPITRIAMGFVFAALSMAYAAIVQHLIYISPPCYDAPLACPASNMTMPNQVHVAVQTPAYFFIGISEIFASITGLEYAFTKAPPSMKSFVMSIFLLQTAFGSALGIALAPTAEDPKLVWMYTGLCVATIITAGAFWMIFRKYNATEEEMNALEDKGVKAVAADEIGVLGGRGMSVGGKTESRDMAGTKGNAYSTAMMNEPV</sequence>
<dbReference type="Gene3D" id="1.20.1250.20">
    <property type="entry name" value="MFS general substrate transporter like domains"/>
    <property type="match status" value="1"/>
</dbReference>
<evidence type="ECO:0000256" key="5">
    <source>
        <dbReference type="ARBA" id="ARBA00022989"/>
    </source>
</evidence>
<dbReference type="PROSITE" id="PS01023">
    <property type="entry name" value="PTR2_2"/>
    <property type="match status" value="1"/>
</dbReference>
<dbReference type="EMBL" id="JAFEKC020000004">
    <property type="protein sequence ID" value="KAK0515323.1"/>
    <property type="molecule type" value="Genomic_DNA"/>
</dbReference>
<feature type="transmembrane region" description="Helical" evidence="9">
    <location>
        <begin position="472"/>
        <end position="493"/>
    </location>
</feature>
<feature type="transmembrane region" description="Helical" evidence="9">
    <location>
        <begin position="369"/>
        <end position="387"/>
    </location>
</feature>
<evidence type="ECO:0000256" key="7">
    <source>
        <dbReference type="RuleBase" id="RU003755"/>
    </source>
</evidence>
<keyword evidence="6 9" id="KW-0472">Membrane</keyword>
<feature type="transmembrane region" description="Helical" evidence="9">
    <location>
        <begin position="279"/>
        <end position="300"/>
    </location>
</feature>
<gene>
    <name evidence="10" type="ORF">JMJ35_002702</name>
</gene>
<evidence type="ECO:0000256" key="3">
    <source>
        <dbReference type="ARBA" id="ARBA00022448"/>
    </source>
</evidence>
<evidence type="ECO:0000256" key="1">
    <source>
        <dbReference type="ARBA" id="ARBA00004141"/>
    </source>
</evidence>
<dbReference type="SUPFAM" id="SSF103473">
    <property type="entry name" value="MFS general substrate transporter"/>
    <property type="match status" value="1"/>
</dbReference>
<dbReference type="PANTHER" id="PTHR11654">
    <property type="entry name" value="OLIGOPEPTIDE TRANSPORTER-RELATED"/>
    <property type="match status" value="1"/>
</dbReference>
<evidence type="ECO:0000256" key="4">
    <source>
        <dbReference type="ARBA" id="ARBA00022692"/>
    </source>
</evidence>
<keyword evidence="4 7" id="KW-0812">Transmembrane</keyword>
<feature type="transmembrane region" description="Helical" evidence="9">
    <location>
        <begin position="339"/>
        <end position="357"/>
    </location>
</feature>
<feature type="transmembrane region" description="Helical" evidence="9">
    <location>
        <begin position="432"/>
        <end position="452"/>
    </location>
</feature>
<reference evidence="10" key="1">
    <citation type="submission" date="2023-03" db="EMBL/GenBank/DDBJ databases">
        <title>Complete genome of Cladonia borealis.</title>
        <authorList>
            <person name="Park H."/>
        </authorList>
    </citation>
    <scope>NUCLEOTIDE SEQUENCE</scope>
    <source>
        <strain evidence="10">ANT050790</strain>
    </source>
</reference>
<evidence type="ECO:0000313" key="11">
    <source>
        <dbReference type="Proteomes" id="UP001166286"/>
    </source>
</evidence>
<accession>A0AA39V427</accession>
<feature type="transmembrane region" description="Helical" evidence="9">
    <location>
        <begin position="594"/>
        <end position="615"/>
    </location>
</feature>